<dbReference type="Proteomes" id="UP000000493">
    <property type="component" value="Chromosome"/>
</dbReference>
<dbReference type="KEGG" id="rsi:Runsl_0098"/>
<name>A0A7U3ZG18_RUNSL</name>
<dbReference type="GO" id="GO:0006302">
    <property type="term" value="P:double-strand break repair"/>
    <property type="evidence" value="ECO:0007669"/>
    <property type="project" value="InterPro"/>
</dbReference>
<dbReference type="InterPro" id="IPR038729">
    <property type="entry name" value="Rad50/SbcC_AAA"/>
</dbReference>
<evidence type="ECO:0000256" key="1">
    <source>
        <dbReference type="SAM" id="Coils"/>
    </source>
</evidence>
<dbReference type="SUPFAM" id="SSF52540">
    <property type="entry name" value="P-loop containing nucleoside triphosphate hydrolases"/>
    <property type="match status" value="1"/>
</dbReference>
<dbReference type="AlphaFoldDB" id="A0A7U3ZG18"/>
<feature type="coiled-coil region" evidence="1">
    <location>
        <begin position="445"/>
        <end position="472"/>
    </location>
</feature>
<dbReference type="RefSeq" id="WP_013925882.1">
    <property type="nucleotide sequence ID" value="NC_015703.1"/>
</dbReference>
<sequence>MHIKRIKAKNFKTYYDLDLDISVEPDKPIILIGGKNGGGKTTLFEAIYGALYGLHINTLKQFRELLNAGSLDKGEEKITLELHFTGKVLNEEQQYILTRTYALNTVRQPTESVRLNMNGTVFLYGTATPPAQRIEQEAQVNKIIKANLPQELSRYFLFDAMEAGNLLKEDQLNKVIKENIENVMGFNKYIQLGKASETLYQQYTAQRLQVENEKKEYLDLIEQKNKFQDSLKILQQLLQDALQYSVAGKELYDNLKAGLNQETTIKNKIEQTVATIEGIHKKEAIYREDIENFVKDIELNVCIPKIVEALKSEIHLILKAKNDQQQSSSTNLSHEQVESISFTILNYLQQNKLVLGEVKLEQLVDHVLRANQNLPIKDEYHFLEFSEVKALENLLNNRAANPFPMLNQQQVELNLALAQVPIFEAQAEQMKAQITGTDYAILKAYEDNEAGIKKLEIQIAEAQGEITKIDKRLHRYDIQMSQEPDPRYEALGKLKGFFEEVANQLLKTKKQQIELKMKQDLNVNLAAYRDVIAKVELSENLSNLTFKIYHQAGNEIYLNQLNTASKQVVVQVLLKALHEFGDYDPPVMIDTVMGVLDETSRSTVLENYFPELSHQTILLSSDSEIRPQTDLSKIEPFISKVYTLERDRERQSTEVMAGYFGKTVNA</sequence>
<dbReference type="GO" id="GO:0016887">
    <property type="term" value="F:ATP hydrolysis activity"/>
    <property type="evidence" value="ECO:0007669"/>
    <property type="project" value="InterPro"/>
</dbReference>
<feature type="coiled-coil region" evidence="1">
    <location>
        <begin position="200"/>
        <end position="230"/>
    </location>
</feature>
<evidence type="ECO:0000313" key="4">
    <source>
        <dbReference type="Proteomes" id="UP000000493"/>
    </source>
</evidence>
<dbReference type="EMBL" id="CP002859">
    <property type="protein sequence ID" value="AEI46557.1"/>
    <property type="molecule type" value="Genomic_DNA"/>
</dbReference>
<protein>
    <recommendedName>
        <fullName evidence="2">Rad50/SbcC-type AAA domain-containing protein</fullName>
    </recommendedName>
</protein>
<evidence type="ECO:0000259" key="2">
    <source>
        <dbReference type="Pfam" id="PF13476"/>
    </source>
</evidence>
<dbReference type="Gene3D" id="3.40.50.300">
    <property type="entry name" value="P-loop containing nucleotide triphosphate hydrolases"/>
    <property type="match status" value="2"/>
</dbReference>
<proteinExistence type="predicted"/>
<evidence type="ECO:0000313" key="3">
    <source>
        <dbReference type="EMBL" id="AEI46557.1"/>
    </source>
</evidence>
<reference evidence="4" key="1">
    <citation type="submission" date="2011-06" db="EMBL/GenBank/DDBJ databases">
        <title>The complete genome of chromosome of Runella slithyformis DSM 19594.</title>
        <authorList>
            <consortium name="US DOE Joint Genome Institute (JGI-PGF)"/>
            <person name="Lucas S."/>
            <person name="Han J."/>
            <person name="Lapidus A."/>
            <person name="Bruce D."/>
            <person name="Goodwin L."/>
            <person name="Pitluck S."/>
            <person name="Peters L."/>
            <person name="Kyrpides N."/>
            <person name="Mavromatis K."/>
            <person name="Ivanova N."/>
            <person name="Ovchinnikova G."/>
            <person name="Zhang X."/>
            <person name="Misra M."/>
            <person name="Detter J.C."/>
            <person name="Tapia R."/>
            <person name="Han C."/>
            <person name="Land M."/>
            <person name="Hauser L."/>
            <person name="Markowitz V."/>
            <person name="Cheng J.-F."/>
            <person name="Hugenholtz P."/>
            <person name="Woyke T."/>
            <person name="Wu D."/>
            <person name="Tindall B."/>
            <person name="Faehrich R."/>
            <person name="Brambilla E."/>
            <person name="Klenk H.-P."/>
            <person name="Eisen J.A."/>
        </authorList>
    </citation>
    <scope>NUCLEOTIDE SEQUENCE [LARGE SCALE GENOMIC DNA]</scope>
    <source>
        <strain evidence="4">ATCC 29530 / DSM 19594 / LMG 11500 / NCIMB 11436 / LSU 4</strain>
    </source>
</reference>
<gene>
    <name evidence="3" type="ordered locus">Runsl_0098</name>
</gene>
<feature type="domain" description="Rad50/SbcC-type AAA" evidence="2">
    <location>
        <begin position="5"/>
        <end position="271"/>
    </location>
</feature>
<dbReference type="Pfam" id="PF13476">
    <property type="entry name" value="AAA_23"/>
    <property type="match status" value="1"/>
</dbReference>
<organism evidence="3 4">
    <name type="scientific">Runella slithyformis (strain ATCC 29530 / DSM 19594 / LMG 11500 / NCIMB 11436 / LSU 4)</name>
    <dbReference type="NCBI Taxonomy" id="761193"/>
    <lineage>
        <taxon>Bacteria</taxon>
        <taxon>Pseudomonadati</taxon>
        <taxon>Bacteroidota</taxon>
        <taxon>Cytophagia</taxon>
        <taxon>Cytophagales</taxon>
        <taxon>Spirosomataceae</taxon>
        <taxon>Runella</taxon>
    </lineage>
</organism>
<keyword evidence="1" id="KW-0175">Coiled coil</keyword>
<reference evidence="3 4" key="2">
    <citation type="journal article" date="2012" name="Stand. Genomic Sci.">
        <title>Complete genome sequence of the aquatic bacterium Runella slithyformis type strain (LSU 4(T)).</title>
        <authorList>
            <person name="Copeland A."/>
            <person name="Zhang X."/>
            <person name="Misra M."/>
            <person name="Lapidus A."/>
            <person name="Nolan M."/>
            <person name="Lucas S."/>
            <person name="Deshpande S."/>
            <person name="Cheng J.F."/>
            <person name="Tapia R."/>
            <person name="Goodwin L.A."/>
            <person name="Pitluck S."/>
            <person name="Liolios K."/>
            <person name="Pagani I."/>
            <person name="Ivanova N."/>
            <person name="Mikhailova N."/>
            <person name="Pati A."/>
            <person name="Chen A."/>
            <person name="Palaniappan K."/>
            <person name="Land M."/>
            <person name="Hauser L."/>
            <person name="Pan C."/>
            <person name="Jeffries C.D."/>
            <person name="Detter J.C."/>
            <person name="Brambilla E.M."/>
            <person name="Rohde M."/>
            <person name="Djao O.D."/>
            <person name="Goker M."/>
            <person name="Sikorski J."/>
            <person name="Tindall B.J."/>
            <person name="Woyke T."/>
            <person name="Bristow J."/>
            <person name="Eisen J.A."/>
            <person name="Markowitz V."/>
            <person name="Hugenholtz P."/>
            <person name="Kyrpides N.C."/>
            <person name="Klenk H.P."/>
            <person name="Mavromatis K."/>
        </authorList>
    </citation>
    <scope>NUCLEOTIDE SEQUENCE [LARGE SCALE GENOMIC DNA]</scope>
    <source>
        <strain evidence="4">ATCC 29530 / DSM 19594 / LMG 11500 / NCIMB 11436 / LSU 4</strain>
    </source>
</reference>
<accession>A0A7U3ZG18</accession>
<keyword evidence="4" id="KW-1185">Reference proteome</keyword>
<dbReference type="InterPro" id="IPR027417">
    <property type="entry name" value="P-loop_NTPase"/>
</dbReference>